<sequence>MNQQMTRRTFLAAGSFGIVGALGLTGCASEGDAPVPDVQDAPEEPSTVTEAENVTIDGLYVDDGYVSEDNDTIKLLYLLYTLHPAEENLEVSSNSTALTINDKNSYTSERHMGACKYMSSYYYSDFIEDVYMGDELKVAETFEVPSADLEAGRTIKLENYNVDDFAELLLSTDAITRCESAEQVAQTADPDGYAEAQRLREPADEATTATVQNAINGYYWGFITNNISYRIEFFAPNNYSLSTMGQNTTGTYVVTNGFVVCTNDATGAVNELPYTLDGSEVELDPATGFSVYEN</sequence>
<protein>
    <recommendedName>
        <fullName evidence="3">Lipoprotein</fullName>
    </recommendedName>
</protein>
<organism evidence="1 2">
    <name type="scientific">Candidatus Olsenella pullistercoris</name>
    <dbReference type="NCBI Taxonomy" id="2838712"/>
    <lineage>
        <taxon>Bacteria</taxon>
        <taxon>Bacillati</taxon>
        <taxon>Actinomycetota</taxon>
        <taxon>Coriobacteriia</taxon>
        <taxon>Coriobacteriales</taxon>
        <taxon>Atopobiaceae</taxon>
        <taxon>Olsenella</taxon>
    </lineage>
</organism>
<reference evidence="1" key="2">
    <citation type="submission" date="2021-04" db="EMBL/GenBank/DDBJ databases">
        <authorList>
            <person name="Gilroy R."/>
        </authorList>
    </citation>
    <scope>NUCLEOTIDE SEQUENCE</scope>
    <source>
        <strain evidence="1">ChiHjej12B11-14209</strain>
    </source>
</reference>
<evidence type="ECO:0000313" key="2">
    <source>
        <dbReference type="Proteomes" id="UP000824062"/>
    </source>
</evidence>
<evidence type="ECO:0008006" key="3">
    <source>
        <dbReference type="Google" id="ProtNLM"/>
    </source>
</evidence>
<dbReference type="PROSITE" id="PS51318">
    <property type="entry name" value="TAT"/>
    <property type="match status" value="1"/>
</dbReference>
<evidence type="ECO:0000313" key="1">
    <source>
        <dbReference type="EMBL" id="HIZ46418.1"/>
    </source>
</evidence>
<accession>A0A9D2JE98</accession>
<dbReference type="InterPro" id="IPR006311">
    <property type="entry name" value="TAT_signal"/>
</dbReference>
<dbReference type="Proteomes" id="UP000824062">
    <property type="component" value="Unassembled WGS sequence"/>
</dbReference>
<gene>
    <name evidence="1" type="ORF">IAA19_05295</name>
</gene>
<proteinExistence type="predicted"/>
<comment type="caution">
    <text evidence="1">The sequence shown here is derived from an EMBL/GenBank/DDBJ whole genome shotgun (WGS) entry which is preliminary data.</text>
</comment>
<dbReference type="EMBL" id="DXBM01000045">
    <property type="protein sequence ID" value="HIZ46418.1"/>
    <property type="molecule type" value="Genomic_DNA"/>
</dbReference>
<dbReference type="PROSITE" id="PS51257">
    <property type="entry name" value="PROKAR_LIPOPROTEIN"/>
    <property type="match status" value="1"/>
</dbReference>
<reference evidence="1" key="1">
    <citation type="journal article" date="2021" name="PeerJ">
        <title>Extensive microbial diversity within the chicken gut microbiome revealed by metagenomics and culture.</title>
        <authorList>
            <person name="Gilroy R."/>
            <person name="Ravi A."/>
            <person name="Getino M."/>
            <person name="Pursley I."/>
            <person name="Horton D.L."/>
            <person name="Alikhan N.F."/>
            <person name="Baker D."/>
            <person name="Gharbi K."/>
            <person name="Hall N."/>
            <person name="Watson M."/>
            <person name="Adriaenssens E.M."/>
            <person name="Foster-Nyarko E."/>
            <person name="Jarju S."/>
            <person name="Secka A."/>
            <person name="Antonio M."/>
            <person name="Oren A."/>
            <person name="Chaudhuri R.R."/>
            <person name="La Ragione R."/>
            <person name="Hildebrand F."/>
            <person name="Pallen M.J."/>
        </authorList>
    </citation>
    <scope>NUCLEOTIDE SEQUENCE</scope>
    <source>
        <strain evidence="1">ChiHjej12B11-14209</strain>
    </source>
</reference>
<name>A0A9D2JE98_9ACTN</name>
<dbReference type="AlphaFoldDB" id="A0A9D2JE98"/>